<dbReference type="AlphaFoldDB" id="A0A9P0FFN5"/>
<evidence type="ECO:0000313" key="3">
    <source>
        <dbReference type="Proteomes" id="UP001154078"/>
    </source>
</evidence>
<dbReference type="EMBL" id="OV121135">
    <property type="protein sequence ID" value="CAH0554408.1"/>
    <property type="molecule type" value="Genomic_DNA"/>
</dbReference>
<reference evidence="2" key="1">
    <citation type="submission" date="2021-12" db="EMBL/GenBank/DDBJ databases">
        <authorList>
            <person name="King R."/>
        </authorList>
    </citation>
    <scope>NUCLEOTIDE SEQUENCE</scope>
</reference>
<evidence type="ECO:0000313" key="2">
    <source>
        <dbReference type="EMBL" id="CAH0554408.1"/>
    </source>
</evidence>
<proteinExistence type="predicted"/>
<protein>
    <submittedName>
        <fullName evidence="2">Uncharacterized protein</fullName>
    </submittedName>
</protein>
<keyword evidence="1" id="KW-0732">Signal</keyword>
<name>A0A9P0FFN5_BRAAE</name>
<sequence length="303" mass="35476">MKFLLLVVALAGVSQSLKSGEKNIEFTENGFVITDASGKQITINKQIGPFGPKSIDVTVSGPSIPTKRIHLDDKQKEVTINDVNVNDLNNVDYADEQTRTKRSKSEKSKYPLKTQTDVLGEILKNFEGVNDDVTYEKLLSKINKAVQKGELNPSIYEILKQFQGDFVAQQQYQGQREVVQGQQGLTQVQKPFYGEQYYKTYPYKSQQYPNYQQFDGYNSYPTQYQAYRSQYQQYPFYPYYQKIEGYNSYPTQYQGYGQVGPQRYFPGFWRDYQYQPQQYGGYQQEKYYQNQYPFYQGYEELAY</sequence>
<dbReference type="Proteomes" id="UP001154078">
    <property type="component" value="Chromosome 4"/>
</dbReference>
<evidence type="ECO:0000256" key="1">
    <source>
        <dbReference type="SAM" id="SignalP"/>
    </source>
</evidence>
<dbReference type="OrthoDB" id="6736457at2759"/>
<feature type="chain" id="PRO_5040138114" evidence="1">
    <location>
        <begin position="17"/>
        <end position="303"/>
    </location>
</feature>
<organism evidence="2 3">
    <name type="scientific">Brassicogethes aeneus</name>
    <name type="common">Rape pollen beetle</name>
    <name type="synonym">Meligethes aeneus</name>
    <dbReference type="NCBI Taxonomy" id="1431903"/>
    <lineage>
        <taxon>Eukaryota</taxon>
        <taxon>Metazoa</taxon>
        <taxon>Ecdysozoa</taxon>
        <taxon>Arthropoda</taxon>
        <taxon>Hexapoda</taxon>
        <taxon>Insecta</taxon>
        <taxon>Pterygota</taxon>
        <taxon>Neoptera</taxon>
        <taxon>Endopterygota</taxon>
        <taxon>Coleoptera</taxon>
        <taxon>Polyphaga</taxon>
        <taxon>Cucujiformia</taxon>
        <taxon>Nitidulidae</taxon>
        <taxon>Meligethinae</taxon>
        <taxon>Brassicogethes</taxon>
    </lineage>
</organism>
<feature type="signal peptide" evidence="1">
    <location>
        <begin position="1"/>
        <end position="16"/>
    </location>
</feature>
<keyword evidence="3" id="KW-1185">Reference proteome</keyword>
<gene>
    <name evidence="2" type="ORF">MELIAE_LOCUS6007</name>
</gene>
<accession>A0A9P0FFN5</accession>